<feature type="region of interest" description="Disordered" evidence="1">
    <location>
        <begin position="1"/>
        <end position="21"/>
    </location>
</feature>
<evidence type="ECO:0000313" key="3">
    <source>
        <dbReference type="EMBL" id="PWG60137.1"/>
    </source>
</evidence>
<name>A0A2U2MTE5_9BIFI</name>
<protein>
    <recommendedName>
        <fullName evidence="2">SAF domain-containing protein</fullName>
    </recommendedName>
</protein>
<dbReference type="SMART" id="SM00858">
    <property type="entry name" value="SAF"/>
    <property type="match status" value="1"/>
</dbReference>
<sequence>MPFFMTTAGSQPRGGASSSRRRAAETMRRLAVALCCGFAVWFALQCVMSTVATRTVVVTVRDITRGDVISDGDVAARLVPDSDAMGHAMGDVRRVVGDVARVDIEAGAPVIRGMTSAEPVSSNGRTTLEVALSSAPDSLTPGDTIRLVTTGDEGTGGDATKARTLAEDVLVMRTPDGDDEGEGLLSAEAADGRRTVLVSLKPDEALAVLGAQEASPVLAVGR</sequence>
<evidence type="ECO:0000313" key="4">
    <source>
        <dbReference type="Proteomes" id="UP000245753"/>
    </source>
</evidence>
<reference evidence="3 4" key="1">
    <citation type="journal article" date="2018" name="Int. J. Syst. Evol. Microbiol.">
        <title>Bifidobacterium catulorum sp. nov., a novel taxon from the faeces of the baby common marmoset (Callithrix jacchus).</title>
        <authorList>
            <person name="Modesto M."/>
            <person name="Michelini S."/>
            <person name="Oki K."/>
            <person name="Biavati B."/>
            <person name="Watanabe K."/>
            <person name="Mattarelli P."/>
        </authorList>
    </citation>
    <scope>NUCLEOTIDE SEQUENCE [LARGE SCALE GENOMIC DNA]</scope>
    <source>
        <strain evidence="3 4">MRM 8.19</strain>
    </source>
</reference>
<dbReference type="CDD" id="cd11614">
    <property type="entry name" value="SAF_CpaB_FlgA_like"/>
    <property type="match status" value="1"/>
</dbReference>
<proteinExistence type="predicted"/>
<feature type="domain" description="SAF" evidence="2">
    <location>
        <begin position="54"/>
        <end position="116"/>
    </location>
</feature>
<organism evidence="3 4">
    <name type="scientific">Bifidobacterium catulorum</name>
    <dbReference type="NCBI Taxonomy" id="1630173"/>
    <lineage>
        <taxon>Bacteria</taxon>
        <taxon>Bacillati</taxon>
        <taxon>Actinomycetota</taxon>
        <taxon>Actinomycetes</taxon>
        <taxon>Bifidobacteriales</taxon>
        <taxon>Bifidobacteriaceae</taxon>
        <taxon>Bifidobacterium</taxon>
    </lineage>
</organism>
<feature type="compositionally biased region" description="Low complexity" evidence="1">
    <location>
        <begin position="8"/>
        <end position="18"/>
    </location>
</feature>
<accession>A0A2U2MTE5</accession>
<evidence type="ECO:0000259" key="2">
    <source>
        <dbReference type="SMART" id="SM00858"/>
    </source>
</evidence>
<dbReference type="Gene3D" id="3.90.1210.10">
    <property type="entry name" value="Antifreeze-like/N-acetylneuraminic acid synthase C-terminal domain"/>
    <property type="match status" value="1"/>
</dbReference>
<keyword evidence="4" id="KW-1185">Reference proteome</keyword>
<dbReference type="InterPro" id="IPR013974">
    <property type="entry name" value="SAF"/>
</dbReference>
<dbReference type="Proteomes" id="UP000245753">
    <property type="component" value="Unassembled WGS sequence"/>
</dbReference>
<dbReference type="Pfam" id="PF08666">
    <property type="entry name" value="SAF"/>
    <property type="match status" value="1"/>
</dbReference>
<comment type="caution">
    <text evidence="3">The sequence shown here is derived from an EMBL/GenBank/DDBJ whole genome shotgun (WGS) entry which is preliminary data.</text>
</comment>
<evidence type="ECO:0000256" key="1">
    <source>
        <dbReference type="SAM" id="MobiDB-lite"/>
    </source>
</evidence>
<dbReference type="EMBL" id="QFFN01000006">
    <property type="protein sequence ID" value="PWG60137.1"/>
    <property type="molecule type" value="Genomic_DNA"/>
</dbReference>
<gene>
    <name evidence="3" type="ORF">DF200_03615</name>
</gene>
<dbReference type="AlphaFoldDB" id="A0A2U2MTE5"/>